<dbReference type="EMBL" id="BAMD01000040">
    <property type="protein sequence ID" value="GAF04240.1"/>
    <property type="molecule type" value="Genomic_DNA"/>
</dbReference>
<dbReference type="STRING" id="869213.GCA_000517085_03063"/>
<evidence type="ECO:0000313" key="2">
    <source>
        <dbReference type="Proteomes" id="UP000019402"/>
    </source>
</evidence>
<organism evidence="1 2">
    <name type="scientific">Saccharicrinis fermentans DSM 9555 = JCM 21142</name>
    <dbReference type="NCBI Taxonomy" id="869213"/>
    <lineage>
        <taxon>Bacteria</taxon>
        <taxon>Pseudomonadati</taxon>
        <taxon>Bacteroidota</taxon>
        <taxon>Bacteroidia</taxon>
        <taxon>Marinilabiliales</taxon>
        <taxon>Marinilabiliaceae</taxon>
        <taxon>Saccharicrinis</taxon>
    </lineage>
</organism>
<name>W7XZZ8_9BACT</name>
<protein>
    <submittedName>
        <fullName evidence="1">Uncharacterized protein</fullName>
    </submittedName>
</protein>
<keyword evidence="2" id="KW-1185">Reference proteome</keyword>
<accession>W7XZZ8</accession>
<dbReference type="Proteomes" id="UP000019402">
    <property type="component" value="Unassembled WGS sequence"/>
</dbReference>
<proteinExistence type="predicted"/>
<gene>
    <name evidence="1" type="ORF">JCM21142_72937</name>
</gene>
<sequence length="81" mass="9518">MLIFLPRKSQAVLPKIFIMLEHQKKVLLGVANNPRRFRKEIVKSLVWLSDEESEALYYWVKKEFGSNYSQILSEVFLGMSV</sequence>
<reference evidence="1 2" key="1">
    <citation type="journal article" date="2014" name="Genome Announc.">
        <title>Draft Genome Sequence of Cytophaga fermentans JCM 21142T, a Facultative Anaerobe Isolated from Marine Mud.</title>
        <authorList>
            <person name="Starns D."/>
            <person name="Oshima K."/>
            <person name="Suda W."/>
            <person name="Iino T."/>
            <person name="Yuki M."/>
            <person name="Inoue J."/>
            <person name="Kitamura K."/>
            <person name="Iida T."/>
            <person name="Darby A."/>
            <person name="Hattori M."/>
            <person name="Ohkuma M."/>
        </authorList>
    </citation>
    <scope>NUCLEOTIDE SEQUENCE [LARGE SCALE GENOMIC DNA]</scope>
    <source>
        <strain evidence="1 2">JCM 21142</strain>
    </source>
</reference>
<evidence type="ECO:0000313" key="1">
    <source>
        <dbReference type="EMBL" id="GAF04240.1"/>
    </source>
</evidence>
<dbReference type="AlphaFoldDB" id="W7XZZ8"/>
<comment type="caution">
    <text evidence="1">The sequence shown here is derived from an EMBL/GenBank/DDBJ whole genome shotgun (WGS) entry which is preliminary data.</text>
</comment>